<evidence type="ECO:0000313" key="2">
    <source>
        <dbReference type="EMBL" id="KAJ4455723.1"/>
    </source>
</evidence>
<evidence type="ECO:0000313" key="3">
    <source>
        <dbReference type="Proteomes" id="UP001141327"/>
    </source>
</evidence>
<sequence length="307" mass="34826">MVIEQSTRSIYFLTDGGSSNPWGSFVDGCLFYGGPMGFDSAKFTITQQSGAWNEVLRHHSADRSPFRVDPWEDVRGDLDLEWNFRTRNKESNNRTSPALRLHPGRQSHMNSEGSVFHVQTTSTSFETRVESSPDVFSHCCFELTGIYHDWDRRVSAMWSVGQRFLISTSKSSGRRALMWRRHRTYPALNQPHPCQKTKPKAGCRFRGRAGSAFGHRAAPQDLVDTLAQNLIGSVKVATLNEIAYFYLPPRDSADPASHWDWRYNATANTCDLVDVTAFAPSQCNDRDHTIFFGCFDVKSCFTGMFLR</sequence>
<reference evidence="2" key="1">
    <citation type="journal article" date="2022" name="bioRxiv">
        <title>Genomics of Preaxostyla Flagellates Illuminates Evolutionary Transitions and the Path Towards Mitochondrial Loss.</title>
        <authorList>
            <person name="Novak L.V.F."/>
            <person name="Treitli S.C."/>
            <person name="Pyrih J."/>
            <person name="Halakuc P."/>
            <person name="Pipaliya S.V."/>
            <person name="Vacek V."/>
            <person name="Brzon O."/>
            <person name="Soukal P."/>
            <person name="Eme L."/>
            <person name="Dacks J.B."/>
            <person name="Karnkowska A."/>
            <person name="Elias M."/>
            <person name="Hampl V."/>
        </authorList>
    </citation>
    <scope>NUCLEOTIDE SEQUENCE</scope>
    <source>
        <strain evidence="2">RCP-MX</strain>
    </source>
</reference>
<protein>
    <submittedName>
        <fullName evidence="2">Uncharacterized protein</fullName>
    </submittedName>
</protein>
<name>A0ABQ8UAF7_9EUKA</name>
<keyword evidence="3" id="KW-1185">Reference proteome</keyword>
<accession>A0ABQ8UAF7</accession>
<comment type="caution">
    <text evidence="2">The sequence shown here is derived from an EMBL/GenBank/DDBJ whole genome shotgun (WGS) entry which is preliminary data.</text>
</comment>
<evidence type="ECO:0000256" key="1">
    <source>
        <dbReference type="SAM" id="MobiDB-lite"/>
    </source>
</evidence>
<proteinExistence type="predicted"/>
<dbReference type="Proteomes" id="UP001141327">
    <property type="component" value="Unassembled WGS sequence"/>
</dbReference>
<organism evidence="2 3">
    <name type="scientific">Paratrimastix pyriformis</name>
    <dbReference type="NCBI Taxonomy" id="342808"/>
    <lineage>
        <taxon>Eukaryota</taxon>
        <taxon>Metamonada</taxon>
        <taxon>Preaxostyla</taxon>
        <taxon>Paratrimastigidae</taxon>
        <taxon>Paratrimastix</taxon>
    </lineage>
</organism>
<gene>
    <name evidence="2" type="ORF">PAPYR_9215</name>
</gene>
<feature type="region of interest" description="Disordered" evidence="1">
    <location>
        <begin position="89"/>
        <end position="111"/>
    </location>
</feature>
<dbReference type="EMBL" id="JAPMOS010000094">
    <property type="protein sequence ID" value="KAJ4455723.1"/>
    <property type="molecule type" value="Genomic_DNA"/>
</dbReference>